<keyword evidence="2" id="KW-0472">Membrane</keyword>
<accession>A0AA89CE20</accession>
<evidence type="ECO:0000256" key="2">
    <source>
        <dbReference type="SAM" id="Phobius"/>
    </source>
</evidence>
<feature type="compositionally biased region" description="Low complexity" evidence="1">
    <location>
        <begin position="167"/>
        <end position="233"/>
    </location>
</feature>
<reference evidence="3" key="1">
    <citation type="submission" date="2019-08" db="EMBL/GenBank/DDBJ databases">
        <title>The improved chromosome-level genome for the pearl oyster Pinctada fucata martensii using PacBio sequencing and Hi-C.</title>
        <authorList>
            <person name="Zheng Z."/>
        </authorList>
    </citation>
    <scope>NUCLEOTIDE SEQUENCE</scope>
    <source>
        <strain evidence="3">ZZ-2019</strain>
        <tissue evidence="3">Adductor muscle</tissue>
    </source>
</reference>
<name>A0AA89CE20_PINIB</name>
<comment type="caution">
    <text evidence="3">The sequence shown here is derived from an EMBL/GenBank/DDBJ whole genome shotgun (WGS) entry which is preliminary data.</text>
</comment>
<evidence type="ECO:0000313" key="4">
    <source>
        <dbReference type="Proteomes" id="UP001186944"/>
    </source>
</evidence>
<proteinExistence type="predicted"/>
<feature type="compositionally biased region" description="Polar residues" evidence="1">
    <location>
        <begin position="156"/>
        <end position="166"/>
    </location>
</feature>
<sequence>MGNRCRLTSCATIEANYPDYVRTALRLLRLPRDLEEDTIHKIDYSENQKPKAYKIRIKHEPKQTNKKPPPYEKKRTPDMRVRLVAQEESTMASPVTTLVDPSSNLTTTHDYGINDPNGVSRIPAIVFLCILFSFGTVGNGHALILNVKRYREWTRNTSSSKMQRPSQQTKQSATTTPQQTKQPATTTPQQTKQPTTTTPQQTKQPTTTTPQQTKQPTTTTPQQTEQPATTTPQQHRHKTVNPMEPNTKAKIRKTIR</sequence>
<keyword evidence="2" id="KW-1133">Transmembrane helix</keyword>
<keyword evidence="2" id="KW-0812">Transmembrane</keyword>
<feature type="region of interest" description="Disordered" evidence="1">
    <location>
        <begin position="156"/>
        <end position="256"/>
    </location>
</feature>
<organism evidence="3 4">
    <name type="scientific">Pinctada imbricata</name>
    <name type="common">Atlantic pearl-oyster</name>
    <name type="synonym">Pinctada martensii</name>
    <dbReference type="NCBI Taxonomy" id="66713"/>
    <lineage>
        <taxon>Eukaryota</taxon>
        <taxon>Metazoa</taxon>
        <taxon>Spiralia</taxon>
        <taxon>Lophotrochozoa</taxon>
        <taxon>Mollusca</taxon>
        <taxon>Bivalvia</taxon>
        <taxon>Autobranchia</taxon>
        <taxon>Pteriomorphia</taxon>
        <taxon>Pterioida</taxon>
        <taxon>Pterioidea</taxon>
        <taxon>Pteriidae</taxon>
        <taxon>Pinctada</taxon>
    </lineage>
</organism>
<evidence type="ECO:0000256" key="1">
    <source>
        <dbReference type="SAM" id="MobiDB-lite"/>
    </source>
</evidence>
<protein>
    <submittedName>
        <fullName evidence="3">Uncharacterized protein</fullName>
    </submittedName>
</protein>
<dbReference type="AlphaFoldDB" id="A0AA89CE20"/>
<keyword evidence="4" id="KW-1185">Reference proteome</keyword>
<evidence type="ECO:0000313" key="3">
    <source>
        <dbReference type="EMBL" id="KAK3108791.1"/>
    </source>
</evidence>
<dbReference type="Proteomes" id="UP001186944">
    <property type="component" value="Unassembled WGS sequence"/>
</dbReference>
<dbReference type="EMBL" id="VSWD01000001">
    <property type="protein sequence ID" value="KAK3108791.1"/>
    <property type="molecule type" value="Genomic_DNA"/>
</dbReference>
<feature type="transmembrane region" description="Helical" evidence="2">
    <location>
        <begin position="124"/>
        <end position="145"/>
    </location>
</feature>
<gene>
    <name evidence="3" type="ORF">FSP39_015831</name>
</gene>